<dbReference type="Proteomes" id="UP001187734">
    <property type="component" value="Unassembled WGS sequence"/>
</dbReference>
<gene>
    <name evidence="1" type="ORF">FTOL_06877</name>
</gene>
<evidence type="ECO:0000313" key="2">
    <source>
        <dbReference type="Proteomes" id="UP001187734"/>
    </source>
</evidence>
<dbReference type="EMBL" id="ONZP01000231">
    <property type="protein sequence ID" value="SPJ78488.1"/>
    <property type="molecule type" value="Genomic_DNA"/>
</dbReference>
<evidence type="ECO:0000313" key="1">
    <source>
        <dbReference type="EMBL" id="SPJ78488.1"/>
    </source>
</evidence>
<name>A0AAE8SII0_9HYPO</name>
<dbReference type="AlphaFoldDB" id="A0AAE8SII0"/>
<proteinExistence type="predicted"/>
<reference evidence="1" key="1">
    <citation type="submission" date="2018-03" db="EMBL/GenBank/DDBJ databases">
        <authorList>
            <person name="Guldener U."/>
        </authorList>
    </citation>
    <scope>NUCLEOTIDE SEQUENCE</scope>
</reference>
<sequence>MPSVEPLFELQSNAPGLPGPYLVENLAPYHIFDEMDQVKPKIILAIGGMCKRQYMSSSYLVRGHPKEHCIAVADIGDDTLILDGELHLKDHDSLPRFQEKRPIGGGYRAHTLEKEVFRTGTVASQIYAGVLSLFSDLVVIFIPDFGLAPALELLCFWMKSAMMSECHLTSRVVLLHDNIPPTMEIDNRLMASLASELRRTDPLRSYTNANVREIMENTFCITNVSLADFTWWKHVDEALMIARAERVDKGMGLTANNIKHLLQNAIKQHVQTPTILKACIVKLRFVAFCKAINQLAMQKSGFSRQLYISMQAPLECPGFLQNAFSEVFIVN</sequence>
<protein>
    <submittedName>
        <fullName evidence="1">Uncharacterized protein</fullName>
    </submittedName>
</protein>
<organism evidence="1 2">
    <name type="scientific">Fusarium torulosum</name>
    <dbReference type="NCBI Taxonomy" id="33205"/>
    <lineage>
        <taxon>Eukaryota</taxon>
        <taxon>Fungi</taxon>
        <taxon>Dikarya</taxon>
        <taxon>Ascomycota</taxon>
        <taxon>Pezizomycotina</taxon>
        <taxon>Sordariomycetes</taxon>
        <taxon>Hypocreomycetidae</taxon>
        <taxon>Hypocreales</taxon>
        <taxon>Nectriaceae</taxon>
        <taxon>Fusarium</taxon>
    </lineage>
</organism>
<comment type="caution">
    <text evidence="1">The sequence shown here is derived from an EMBL/GenBank/DDBJ whole genome shotgun (WGS) entry which is preliminary data.</text>
</comment>
<accession>A0AAE8SII0</accession>
<keyword evidence="2" id="KW-1185">Reference proteome</keyword>